<evidence type="ECO:0000313" key="1">
    <source>
        <dbReference type="EMBL" id="AAR38448.1"/>
    </source>
</evidence>
<organism evidence="1">
    <name type="scientific">uncultured marine bacterium 582</name>
    <dbReference type="NCBI Taxonomy" id="257402"/>
    <lineage>
        <taxon>Bacteria</taxon>
        <taxon>environmental samples</taxon>
    </lineage>
</organism>
<proteinExistence type="predicted"/>
<accession>Q6SEX4</accession>
<dbReference type="AlphaFoldDB" id="Q6SEX4"/>
<reference evidence="1" key="2">
    <citation type="submission" date="2003-12" db="EMBL/GenBank/DDBJ databases">
        <title>Monterey Bay Coastal Ocean Microbial Observatory environmental clone sequencing.</title>
        <authorList>
            <person name="DeLong E.F."/>
        </authorList>
    </citation>
    <scope>NUCLEOTIDE SEQUENCE</scope>
</reference>
<sequence length="408" mass="46188">MSVYNFRYRLALLGFSYVITIIEKSLDHICGHEQTQIRAIKNLFRNEEFLILTASSSSIQLPTTNNILRVLSSRREHRKNTSKALSHDVTALQNILTGSNYPKCTGVLIPTAETPELLICMELIARNKSLPIFALRILNQNIIEKLNKTQRTNLQICIEAGSIILVTETKSLEDFLLSQYSLRAHNNFLLPCSIDPDDAVLPHDERNRQHFKIGYLGGFRKEKGAYKLPNILADLKTQLNDSETKITLELVMQEAKHKTAIRRMIYQYKLVRSLNNSLFPDRAITIKMLDKELSPHAFIEAVSYVDILLIPYELKAYHARGSGIIIDGVLAEKPIVYTGGIGMDEFLGFGNAESAANISEFAPQLMKVIRNLGVYRAKATLARAAMRTKIQESATFLEQLNRSPRYFS</sequence>
<dbReference type="EMBL" id="AY458649">
    <property type="protein sequence ID" value="AAR38448.1"/>
    <property type="molecule type" value="Genomic_DNA"/>
</dbReference>
<name>Q6SEX4_9BACT</name>
<protein>
    <recommendedName>
        <fullName evidence="2">Glycosyl transferase family 1 domain-containing protein</fullName>
    </recommendedName>
</protein>
<gene>
    <name evidence="1" type="ORF">MBMO_EBAC080-L028H02.114</name>
</gene>
<evidence type="ECO:0008006" key="2">
    <source>
        <dbReference type="Google" id="ProtNLM"/>
    </source>
</evidence>
<reference evidence="1" key="1">
    <citation type="submission" date="2003-11" db="EMBL/GenBank/DDBJ databases">
        <authorList>
            <person name="Heidelberg J.F."/>
            <person name="Eisen J.A."/>
            <person name="Nelson W.C."/>
            <person name="DeLong E.F."/>
        </authorList>
    </citation>
    <scope>NUCLEOTIDE SEQUENCE</scope>
</reference>